<protein>
    <submittedName>
        <fullName evidence="1">Uncharacterized protein</fullName>
    </submittedName>
</protein>
<evidence type="ECO:0000313" key="1">
    <source>
        <dbReference type="EMBL" id="QNL31404.1"/>
    </source>
</evidence>
<accession>A0A7G9A3T1</accession>
<dbReference type="EMBL" id="MT840185">
    <property type="protein sequence ID" value="QNL31404.1"/>
    <property type="molecule type" value="Genomic_DNA"/>
</dbReference>
<proteinExistence type="predicted"/>
<sequence>MATDKELGLTPKGTYPAKVIEVIDDFKVVINRGELNSIRIDASHLVYSITNKPIYDPITSDFIGHCILYKGSGRIISVEENTSIIQACNNSRYNCEKFINVCVGDLVICI</sequence>
<name>A0A7G9A3T1_9VIRU</name>
<reference evidence="1" key="1">
    <citation type="submission" date="2020-07" db="EMBL/GenBank/DDBJ databases">
        <title>Dissolved microcystin release linked to lysis of a Microcystis spp. bloom in Lake Erie (USA) attributed to a novel cyanophage.</title>
        <authorList>
            <person name="McKindles K.M."/>
            <person name="Manes M.A."/>
            <person name="DeMarco J.R."/>
            <person name="McClure A."/>
            <person name="McKay R.M."/>
            <person name="Davis T.W."/>
            <person name="Bullerjahn G.S."/>
        </authorList>
    </citation>
    <scope>NUCLEOTIDE SEQUENCE</scope>
</reference>
<organism evidence="1">
    <name type="scientific">Bacteriophage sp</name>
    <dbReference type="NCBI Taxonomy" id="38018"/>
    <lineage>
        <taxon>Viruses</taxon>
    </lineage>
</organism>